<keyword evidence="2" id="KW-1185">Reference proteome</keyword>
<organism evidence="1 2">
    <name type="scientific">Dreissena polymorpha</name>
    <name type="common">Zebra mussel</name>
    <name type="synonym">Mytilus polymorpha</name>
    <dbReference type="NCBI Taxonomy" id="45954"/>
    <lineage>
        <taxon>Eukaryota</taxon>
        <taxon>Metazoa</taxon>
        <taxon>Spiralia</taxon>
        <taxon>Lophotrochozoa</taxon>
        <taxon>Mollusca</taxon>
        <taxon>Bivalvia</taxon>
        <taxon>Autobranchia</taxon>
        <taxon>Heteroconchia</taxon>
        <taxon>Euheterodonta</taxon>
        <taxon>Imparidentia</taxon>
        <taxon>Neoheterodontei</taxon>
        <taxon>Myida</taxon>
        <taxon>Dreissenoidea</taxon>
        <taxon>Dreissenidae</taxon>
        <taxon>Dreissena</taxon>
    </lineage>
</organism>
<proteinExistence type="predicted"/>
<sequence length="397" mass="45075">MSTTESIDILVDDSPPEPGVALEGSIDENDIDYTSESSFIVHWYGFIDHESGIKMYRVAIAKSCLTTDDIETRHQDAILQYKELPSTEHDDIECFKHITNLTSVFSDEHNLVTISINETVPLPVNKFTSKIINNVVYDFDNTKDSWKIIEKLLESQNLGNTIPPSEGFVHITSSNEYIIENEVDISWNGFHDNIDARLVGYPSDIRFYAYQVGSRKGIGDIQPLRDIRHNEKLMYKLTDQCLDGMKLYISITAYDYSGLSSSSTSEEFIIDRSPPSVGKVVIERDDRPVVYVASERFAASVRGFQDNQSGIKNFEFSIGSKSDIEDFAQHIVYQNDFVNIDGTGLFIDGHQYFLFAKARPGYYLKLQLRLSSWIKRHPKAAKYLMATGINQMMSTSK</sequence>
<reference evidence="1" key="1">
    <citation type="journal article" date="2019" name="bioRxiv">
        <title>The Genome of the Zebra Mussel, Dreissena polymorpha: A Resource for Invasive Species Research.</title>
        <authorList>
            <person name="McCartney M.A."/>
            <person name="Auch B."/>
            <person name="Kono T."/>
            <person name="Mallez S."/>
            <person name="Zhang Y."/>
            <person name="Obille A."/>
            <person name="Becker A."/>
            <person name="Abrahante J.E."/>
            <person name="Garbe J."/>
            <person name="Badalamenti J.P."/>
            <person name="Herman A."/>
            <person name="Mangelson H."/>
            <person name="Liachko I."/>
            <person name="Sullivan S."/>
            <person name="Sone E.D."/>
            <person name="Koren S."/>
            <person name="Silverstein K.A.T."/>
            <person name="Beckman K.B."/>
            <person name="Gohl D.M."/>
        </authorList>
    </citation>
    <scope>NUCLEOTIDE SEQUENCE</scope>
    <source>
        <strain evidence="1">Duluth1</strain>
        <tissue evidence="1">Whole animal</tissue>
    </source>
</reference>
<dbReference type="AlphaFoldDB" id="A0A9D3Z229"/>
<reference evidence="1" key="2">
    <citation type="submission" date="2020-11" db="EMBL/GenBank/DDBJ databases">
        <authorList>
            <person name="McCartney M.A."/>
            <person name="Auch B."/>
            <person name="Kono T."/>
            <person name="Mallez S."/>
            <person name="Becker A."/>
            <person name="Gohl D.M."/>
            <person name="Silverstein K.A.T."/>
            <person name="Koren S."/>
            <person name="Bechman K.B."/>
            <person name="Herman A."/>
            <person name="Abrahante J.E."/>
            <person name="Garbe J."/>
        </authorList>
    </citation>
    <scope>NUCLEOTIDE SEQUENCE</scope>
    <source>
        <strain evidence="1">Duluth1</strain>
        <tissue evidence="1">Whole animal</tissue>
    </source>
</reference>
<evidence type="ECO:0000313" key="2">
    <source>
        <dbReference type="Proteomes" id="UP000828390"/>
    </source>
</evidence>
<accession>A0A9D3Z229</accession>
<evidence type="ECO:0000313" key="1">
    <source>
        <dbReference type="EMBL" id="KAH3708882.1"/>
    </source>
</evidence>
<name>A0A9D3Z229_DREPO</name>
<dbReference type="PANTHER" id="PTHR16897">
    <property type="entry name" value="OS10G0105400 PROTEIN"/>
    <property type="match status" value="1"/>
</dbReference>
<dbReference type="Proteomes" id="UP000828390">
    <property type="component" value="Unassembled WGS sequence"/>
</dbReference>
<dbReference type="PANTHER" id="PTHR16897:SF2">
    <property type="entry name" value="OS03G0226600 PROTEIN"/>
    <property type="match status" value="1"/>
</dbReference>
<dbReference type="EMBL" id="JAIWYP010000014">
    <property type="protein sequence ID" value="KAH3708882.1"/>
    <property type="molecule type" value="Genomic_DNA"/>
</dbReference>
<gene>
    <name evidence="1" type="ORF">DPMN_068341</name>
</gene>
<comment type="caution">
    <text evidence="1">The sequence shown here is derived from an EMBL/GenBank/DDBJ whole genome shotgun (WGS) entry which is preliminary data.</text>
</comment>
<protein>
    <submittedName>
        <fullName evidence="1">Uncharacterized protein</fullName>
    </submittedName>
</protein>